<proteinExistence type="predicted"/>
<dbReference type="Proteomes" id="UP000029121">
    <property type="component" value="Unassembled WGS sequence"/>
</dbReference>
<dbReference type="Pfam" id="PF24769">
    <property type="entry name" value="At2g29880_C"/>
    <property type="match status" value="1"/>
</dbReference>
<evidence type="ECO:0000256" key="1">
    <source>
        <dbReference type="SAM" id="MobiDB-lite"/>
    </source>
</evidence>
<dbReference type="EMBL" id="KB870810">
    <property type="protein sequence ID" value="EOA22185.1"/>
    <property type="molecule type" value="Genomic_DNA"/>
</dbReference>
<protein>
    <recommendedName>
        <fullName evidence="2">At2g29880-like C-terminal domain-containing protein</fullName>
    </recommendedName>
</protein>
<feature type="domain" description="At2g29880-like C-terminal" evidence="2">
    <location>
        <begin position="144"/>
        <end position="189"/>
    </location>
</feature>
<evidence type="ECO:0000313" key="3">
    <source>
        <dbReference type="EMBL" id="EOA22185.1"/>
    </source>
</evidence>
<dbReference type="InterPro" id="IPR056253">
    <property type="entry name" value="At2g29880-like_C"/>
</dbReference>
<evidence type="ECO:0000259" key="2">
    <source>
        <dbReference type="Pfam" id="PF24769"/>
    </source>
</evidence>
<feature type="region of interest" description="Disordered" evidence="1">
    <location>
        <begin position="111"/>
        <end position="139"/>
    </location>
</feature>
<name>R0HB01_9BRAS</name>
<keyword evidence="4" id="KW-1185">Reference proteome</keyword>
<dbReference type="PANTHER" id="PTHR47864:SF8">
    <property type="entry name" value="MYB_SANT-LIKE DOMAIN-CONTAINING PROTEIN"/>
    <property type="match status" value="1"/>
</dbReference>
<gene>
    <name evidence="3" type="ORF">CARUB_v10002756mg</name>
</gene>
<sequence>MASSSSASSSREEPWVEKYRPNKVVDIVGAHSSKIHLRDESFEDLQMILESNIATGRNDVGISDAIDPDTYQVEDSEGTNNLSRVQIMEDEEIAYEETYVQEVFSALEKRREEKLPPRKKARTDSLNSNKENEETEAEDKANNVWDAIKEIPDVDEDLCYEAMILVHSLGMKYGFIHMSIADRKGWIIKNLRK</sequence>
<dbReference type="PANTHER" id="PTHR47864">
    <property type="entry name" value="TRANSMEMBRANE PROTEIN"/>
    <property type="match status" value="1"/>
</dbReference>
<evidence type="ECO:0000313" key="4">
    <source>
        <dbReference type="Proteomes" id="UP000029121"/>
    </source>
</evidence>
<reference evidence="4" key="1">
    <citation type="journal article" date="2013" name="Nat. Genet.">
        <title>The Capsella rubella genome and the genomic consequences of rapid mating system evolution.</title>
        <authorList>
            <person name="Slotte T."/>
            <person name="Hazzouri K.M."/>
            <person name="Agren J.A."/>
            <person name="Koenig D."/>
            <person name="Maumus F."/>
            <person name="Guo Y.L."/>
            <person name="Steige K."/>
            <person name="Platts A.E."/>
            <person name="Escobar J.S."/>
            <person name="Newman L.K."/>
            <person name="Wang W."/>
            <person name="Mandakova T."/>
            <person name="Vello E."/>
            <person name="Smith L.M."/>
            <person name="Henz S.R."/>
            <person name="Steffen J."/>
            <person name="Takuno S."/>
            <person name="Brandvain Y."/>
            <person name="Coop G."/>
            <person name="Andolfatto P."/>
            <person name="Hu T.T."/>
            <person name="Blanchette M."/>
            <person name="Clark R.M."/>
            <person name="Quesneville H."/>
            <person name="Nordborg M."/>
            <person name="Gaut B.S."/>
            <person name="Lysak M.A."/>
            <person name="Jenkins J."/>
            <person name="Grimwood J."/>
            <person name="Chapman J."/>
            <person name="Prochnik S."/>
            <person name="Shu S."/>
            <person name="Rokhsar D."/>
            <person name="Schmutz J."/>
            <person name="Weigel D."/>
            <person name="Wright S.I."/>
        </authorList>
    </citation>
    <scope>NUCLEOTIDE SEQUENCE [LARGE SCALE GENOMIC DNA]</scope>
    <source>
        <strain evidence="4">cv. Monte Gargano</strain>
    </source>
</reference>
<organism evidence="3 4">
    <name type="scientific">Capsella rubella</name>
    <dbReference type="NCBI Taxonomy" id="81985"/>
    <lineage>
        <taxon>Eukaryota</taxon>
        <taxon>Viridiplantae</taxon>
        <taxon>Streptophyta</taxon>
        <taxon>Embryophyta</taxon>
        <taxon>Tracheophyta</taxon>
        <taxon>Spermatophyta</taxon>
        <taxon>Magnoliopsida</taxon>
        <taxon>eudicotyledons</taxon>
        <taxon>Gunneridae</taxon>
        <taxon>Pentapetalae</taxon>
        <taxon>rosids</taxon>
        <taxon>malvids</taxon>
        <taxon>Brassicales</taxon>
        <taxon>Brassicaceae</taxon>
        <taxon>Camelineae</taxon>
        <taxon>Capsella</taxon>
    </lineage>
</organism>
<accession>R0HB01</accession>
<dbReference type="AlphaFoldDB" id="R0HB01"/>
<dbReference type="InterPro" id="IPR055314">
    <property type="entry name" value="At2g29880-like"/>
</dbReference>